<accession>A0ABR4LCB8</accession>
<feature type="compositionally biased region" description="Basic residues" evidence="1">
    <location>
        <begin position="71"/>
        <end position="83"/>
    </location>
</feature>
<evidence type="ECO:0000256" key="1">
    <source>
        <dbReference type="SAM" id="MobiDB-lite"/>
    </source>
</evidence>
<dbReference type="EMBL" id="JBFXLQ010000074">
    <property type="protein sequence ID" value="KAL2861118.1"/>
    <property type="molecule type" value="Genomic_DNA"/>
</dbReference>
<comment type="caution">
    <text evidence="2">The sequence shown here is derived from an EMBL/GenBank/DDBJ whole genome shotgun (WGS) entry which is preliminary data.</text>
</comment>
<protein>
    <submittedName>
        <fullName evidence="2">Uncharacterized protein</fullName>
    </submittedName>
</protein>
<keyword evidence="3" id="KW-1185">Reference proteome</keyword>
<proteinExistence type="predicted"/>
<feature type="region of interest" description="Disordered" evidence="1">
    <location>
        <begin position="50"/>
        <end position="84"/>
    </location>
</feature>
<sequence length="241" mass="27301">MSDRLAPSGQSKGRKSKYDFVQPKKSQKWLIFMHHGSKYQVFQGDRRVTEARSPMSTAQGWPESRISTTSLRRRSGLSKHSHGPRQGNLCFLFKDPQARPAARLEETVPCNHVHLAVGDRFFRTWIEPNPSLKIGSKYENQQCPKTCKRCIQAPGHCEEWNWNSPIPDVETFCLPPRAFPHWLARRWKPTAASGRQQASLGWTWDGRIQVRVPSEARARACRGLPCGDSDSPSLGIALPSD</sequence>
<feature type="region of interest" description="Disordered" evidence="1">
    <location>
        <begin position="1"/>
        <end position="20"/>
    </location>
</feature>
<evidence type="ECO:0000313" key="2">
    <source>
        <dbReference type="EMBL" id="KAL2861118.1"/>
    </source>
</evidence>
<name>A0ABR4LCB8_9EURO</name>
<organism evidence="2 3">
    <name type="scientific">Aspergillus lucknowensis</name>
    <dbReference type="NCBI Taxonomy" id="176173"/>
    <lineage>
        <taxon>Eukaryota</taxon>
        <taxon>Fungi</taxon>
        <taxon>Dikarya</taxon>
        <taxon>Ascomycota</taxon>
        <taxon>Pezizomycotina</taxon>
        <taxon>Eurotiomycetes</taxon>
        <taxon>Eurotiomycetidae</taxon>
        <taxon>Eurotiales</taxon>
        <taxon>Aspergillaceae</taxon>
        <taxon>Aspergillus</taxon>
        <taxon>Aspergillus subgen. Nidulantes</taxon>
    </lineage>
</organism>
<evidence type="ECO:0000313" key="3">
    <source>
        <dbReference type="Proteomes" id="UP001610432"/>
    </source>
</evidence>
<dbReference type="Proteomes" id="UP001610432">
    <property type="component" value="Unassembled WGS sequence"/>
</dbReference>
<dbReference type="GeneID" id="98142265"/>
<gene>
    <name evidence="2" type="ORF">BJX67DRAFT_313770</name>
</gene>
<reference evidence="2 3" key="1">
    <citation type="submission" date="2024-07" db="EMBL/GenBank/DDBJ databases">
        <title>Section-level genome sequencing and comparative genomics of Aspergillus sections Usti and Cavernicolus.</title>
        <authorList>
            <consortium name="Lawrence Berkeley National Laboratory"/>
            <person name="Nybo J.L."/>
            <person name="Vesth T.C."/>
            <person name="Theobald S."/>
            <person name="Frisvad J.C."/>
            <person name="Larsen T.O."/>
            <person name="Kjaerboelling I."/>
            <person name="Rothschild-Mancinelli K."/>
            <person name="Lyhne E.K."/>
            <person name="Kogle M.E."/>
            <person name="Barry K."/>
            <person name="Clum A."/>
            <person name="Na H."/>
            <person name="Ledsgaard L."/>
            <person name="Lin J."/>
            <person name="Lipzen A."/>
            <person name="Kuo A."/>
            <person name="Riley R."/>
            <person name="Mondo S."/>
            <person name="Labutti K."/>
            <person name="Haridas S."/>
            <person name="Pangalinan J."/>
            <person name="Salamov A.A."/>
            <person name="Simmons B.A."/>
            <person name="Magnuson J.K."/>
            <person name="Chen J."/>
            <person name="Drula E."/>
            <person name="Henrissat B."/>
            <person name="Wiebenga A."/>
            <person name="Lubbers R.J."/>
            <person name="Gomes A.C."/>
            <person name="Macurrencykelacurrency M.R."/>
            <person name="Stajich J."/>
            <person name="Grigoriev I.V."/>
            <person name="Mortensen U.H."/>
            <person name="De Vries R.P."/>
            <person name="Baker S.E."/>
            <person name="Andersen M.R."/>
        </authorList>
    </citation>
    <scope>NUCLEOTIDE SEQUENCE [LARGE SCALE GENOMIC DNA]</scope>
    <source>
        <strain evidence="2 3">CBS 449.75</strain>
    </source>
</reference>
<dbReference type="RefSeq" id="XP_070881012.1">
    <property type="nucleotide sequence ID" value="XM_071027193.1"/>
</dbReference>